<feature type="transmembrane region" description="Helical" evidence="9">
    <location>
        <begin position="291"/>
        <end position="310"/>
    </location>
</feature>
<name>A0A1I3D3N2_9BURK</name>
<dbReference type="InterPro" id="IPR051084">
    <property type="entry name" value="H+-coupled_symporters"/>
</dbReference>
<evidence type="ECO:0000259" key="10">
    <source>
        <dbReference type="PROSITE" id="PS50850"/>
    </source>
</evidence>
<keyword evidence="4" id="KW-1003">Cell membrane</keyword>
<keyword evidence="5 9" id="KW-0812">Transmembrane</keyword>
<reference evidence="11 12" key="1">
    <citation type="submission" date="2016-10" db="EMBL/GenBank/DDBJ databases">
        <authorList>
            <person name="de Groot N.N."/>
        </authorList>
    </citation>
    <scope>NUCLEOTIDE SEQUENCE [LARGE SCALE GENOMIC DNA]</scope>
    <source>
        <strain evidence="11 12">LMG 23650</strain>
    </source>
</reference>
<keyword evidence="3" id="KW-0813">Transport</keyword>
<evidence type="ECO:0000313" key="11">
    <source>
        <dbReference type="EMBL" id="SFH81276.1"/>
    </source>
</evidence>
<feature type="transmembrane region" description="Helical" evidence="9">
    <location>
        <begin position="166"/>
        <end position="187"/>
    </location>
</feature>
<evidence type="ECO:0000256" key="7">
    <source>
        <dbReference type="ARBA" id="ARBA00022989"/>
    </source>
</evidence>
<keyword evidence="8 9" id="KW-0472">Membrane</keyword>
<dbReference type="InterPro" id="IPR005829">
    <property type="entry name" value="Sugar_transporter_CS"/>
</dbReference>
<evidence type="ECO:0000256" key="2">
    <source>
        <dbReference type="ARBA" id="ARBA00008240"/>
    </source>
</evidence>
<feature type="transmembrane region" description="Helical" evidence="9">
    <location>
        <begin position="129"/>
        <end position="154"/>
    </location>
</feature>
<dbReference type="PROSITE" id="PS50850">
    <property type="entry name" value="MFS"/>
    <property type="match status" value="1"/>
</dbReference>
<evidence type="ECO:0000256" key="3">
    <source>
        <dbReference type="ARBA" id="ARBA00022448"/>
    </source>
</evidence>
<dbReference type="GO" id="GO:0015293">
    <property type="term" value="F:symporter activity"/>
    <property type="evidence" value="ECO:0007669"/>
    <property type="project" value="UniProtKB-KW"/>
</dbReference>
<keyword evidence="6" id="KW-0769">Symport</keyword>
<dbReference type="EMBL" id="FOQU01000001">
    <property type="protein sequence ID" value="SFH81276.1"/>
    <property type="molecule type" value="Genomic_DNA"/>
</dbReference>
<comment type="similarity">
    <text evidence="2">Belongs to the major facilitator superfamily. Metabolite:H+ Symporter (MHS) family (TC 2.A.1.6) family.</text>
</comment>
<dbReference type="Proteomes" id="UP000199548">
    <property type="component" value="Unassembled WGS sequence"/>
</dbReference>
<feature type="transmembrane region" description="Helical" evidence="9">
    <location>
        <begin position="255"/>
        <end position="276"/>
    </location>
</feature>
<evidence type="ECO:0000256" key="5">
    <source>
        <dbReference type="ARBA" id="ARBA00022692"/>
    </source>
</evidence>
<feature type="transmembrane region" description="Helical" evidence="9">
    <location>
        <begin position="68"/>
        <end position="90"/>
    </location>
</feature>
<dbReference type="STRING" id="420953.SAMN05192543_10191"/>
<feature type="transmembrane region" description="Helical" evidence="9">
    <location>
        <begin position="102"/>
        <end position="123"/>
    </location>
</feature>
<dbReference type="PROSITE" id="PS00217">
    <property type="entry name" value="SUGAR_TRANSPORT_2"/>
    <property type="match status" value="1"/>
</dbReference>
<feature type="transmembrane region" description="Helical" evidence="9">
    <location>
        <begin position="27"/>
        <end position="48"/>
    </location>
</feature>
<evidence type="ECO:0000256" key="1">
    <source>
        <dbReference type="ARBA" id="ARBA00004651"/>
    </source>
</evidence>
<dbReference type="InterPro" id="IPR011701">
    <property type="entry name" value="MFS"/>
</dbReference>
<dbReference type="OrthoDB" id="6766492at2"/>
<dbReference type="InterPro" id="IPR036259">
    <property type="entry name" value="MFS_trans_sf"/>
</dbReference>
<feature type="transmembrane region" description="Helical" evidence="9">
    <location>
        <begin position="322"/>
        <end position="342"/>
    </location>
</feature>
<dbReference type="FunFam" id="1.20.1250.20:FF:000001">
    <property type="entry name" value="Dicarboxylate MFS transporter"/>
    <property type="match status" value="1"/>
</dbReference>
<dbReference type="GO" id="GO:0005886">
    <property type="term" value="C:plasma membrane"/>
    <property type="evidence" value="ECO:0007669"/>
    <property type="project" value="UniProtKB-SubCell"/>
</dbReference>
<keyword evidence="7 9" id="KW-1133">Transmembrane helix</keyword>
<feature type="transmembrane region" description="Helical" evidence="9">
    <location>
        <begin position="387"/>
        <end position="408"/>
    </location>
</feature>
<dbReference type="Pfam" id="PF07690">
    <property type="entry name" value="MFS_1"/>
    <property type="match status" value="1"/>
</dbReference>
<comment type="subcellular location">
    <subcellularLocation>
        <location evidence="1">Cell membrane</location>
        <topology evidence="1">Multi-pass membrane protein</topology>
    </subcellularLocation>
</comment>
<feature type="transmembrane region" description="Helical" evidence="9">
    <location>
        <begin position="414"/>
        <end position="432"/>
    </location>
</feature>
<protein>
    <submittedName>
        <fullName evidence="11">Predicted arabinose efflux permease, MFS family</fullName>
    </submittedName>
</protein>
<organism evidence="11 12">
    <name type="scientific">Paraburkholderia megapolitana</name>
    <dbReference type="NCBI Taxonomy" id="420953"/>
    <lineage>
        <taxon>Bacteria</taxon>
        <taxon>Pseudomonadati</taxon>
        <taxon>Pseudomonadota</taxon>
        <taxon>Betaproteobacteria</taxon>
        <taxon>Burkholderiales</taxon>
        <taxon>Burkholderiaceae</taxon>
        <taxon>Paraburkholderia</taxon>
    </lineage>
</organism>
<dbReference type="SUPFAM" id="SSF103473">
    <property type="entry name" value="MFS general substrate transporter"/>
    <property type="match status" value="1"/>
</dbReference>
<dbReference type="AlphaFoldDB" id="A0A1I3D3N2"/>
<proteinExistence type="inferred from homology"/>
<evidence type="ECO:0000313" key="12">
    <source>
        <dbReference type="Proteomes" id="UP000199548"/>
    </source>
</evidence>
<feature type="transmembrane region" description="Helical" evidence="9">
    <location>
        <begin position="199"/>
        <end position="218"/>
    </location>
</feature>
<dbReference type="PANTHER" id="PTHR43528">
    <property type="entry name" value="ALPHA-KETOGLUTARATE PERMEASE"/>
    <property type="match status" value="1"/>
</dbReference>
<gene>
    <name evidence="11" type="ORF">SAMN05192543_10191</name>
</gene>
<sequence length="464" mass="49512">MNPDSVADAPSPSSPARSLTPREMRRAIVTSVLGNGFEWFDFMAYAYFAKVIGQVFFPGGNSIASLSLALATFALGFVVRPFGGVLLGIYADRAGRARAFSLLMLMMATGTLLLGLAPGYATIGIAAPLLVLLARLIQGLAIGGQFSMSAVIVVESAPPGKKMFYGSFNMSAQALATLLSAGLSYLLTDHLSTAALTSWGWRVPFLIGTLVGPLGFYIRHRVSESPEFDALRKLPREKTVGLGAARNFIDKQGDAALCAIGVMVIGTASSYLWNAYMPVYVERQLHLPMKWALFGTFVASSLNFVLFPFAGKLVDRIGAYRLFYPVVITWAVCTLPLFWFIVSAPSAGRLLTAQIVAALFQVAIAAGHPGMLATLFPAHARTTGVALSYNLAVTLFGGMAPLTVTLLTQQTGSRFVPAFYVIAAALISLALVRFTRTGQAALAADRARRAERVKTTSLTAFPAD</sequence>
<feature type="transmembrane region" description="Helical" evidence="9">
    <location>
        <begin position="354"/>
        <end position="375"/>
    </location>
</feature>
<evidence type="ECO:0000256" key="9">
    <source>
        <dbReference type="SAM" id="Phobius"/>
    </source>
</evidence>
<dbReference type="RefSeq" id="WP_091006243.1">
    <property type="nucleotide sequence ID" value="NZ_CP041743.1"/>
</dbReference>
<dbReference type="Gene3D" id="1.20.1250.20">
    <property type="entry name" value="MFS general substrate transporter like domains"/>
    <property type="match status" value="2"/>
</dbReference>
<dbReference type="InterPro" id="IPR020846">
    <property type="entry name" value="MFS_dom"/>
</dbReference>
<keyword evidence="12" id="KW-1185">Reference proteome</keyword>
<dbReference type="PANTHER" id="PTHR43528:SF8">
    <property type="entry name" value="BLR0239 PROTEIN"/>
    <property type="match status" value="1"/>
</dbReference>
<feature type="domain" description="Major facilitator superfamily (MFS) profile" evidence="10">
    <location>
        <begin position="27"/>
        <end position="441"/>
    </location>
</feature>
<accession>A0A1I3D3N2</accession>
<evidence type="ECO:0000256" key="8">
    <source>
        <dbReference type="ARBA" id="ARBA00023136"/>
    </source>
</evidence>
<evidence type="ECO:0000256" key="4">
    <source>
        <dbReference type="ARBA" id="ARBA00022475"/>
    </source>
</evidence>
<evidence type="ECO:0000256" key="6">
    <source>
        <dbReference type="ARBA" id="ARBA00022847"/>
    </source>
</evidence>